<evidence type="ECO:0000259" key="1">
    <source>
        <dbReference type="Pfam" id="PF00383"/>
    </source>
</evidence>
<dbReference type="OrthoDB" id="9980836at2759"/>
<keyword evidence="3" id="KW-1185">Reference proteome</keyword>
<accession>A0A2X0LCX0</accession>
<dbReference type="InterPro" id="IPR016193">
    <property type="entry name" value="Cytidine_deaminase-like"/>
</dbReference>
<dbReference type="SUPFAM" id="SSF53927">
    <property type="entry name" value="Cytidine deaminase-like"/>
    <property type="match status" value="1"/>
</dbReference>
<organism evidence="2 3">
    <name type="scientific">Microbotryum saponariae</name>
    <dbReference type="NCBI Taxonomy" id="289078"/>
    <lineage>
        <taxon>Eukaryota</taxon>
        <taxon>Fungi</taxon>
        <taxon>Dikarya</taxon>
        <taxon>Basidiomycota</taxon>
        <taxon>Pucciniomycotina</taxon>
        <taxon>Microbotryomycetes</taxon>
        <taxon>Microbotryales</taxon>
        <taxon>Microbotryaceae</taxon>
        <taxon>Microbotryum</taxon>
    </lineage>
</organism>
<dbReference type="GO" id="GO:0006139">
    <property type="term" value="P:nucleobase-containing compound metabolic process"/>
    <property type="evidence" value="ECO:0007669"/>
    <property type="project" value="UniProtKB-ARBA"/>
</dbReference>
<sequence>MADVKLVHTLLDTTLNSIIPLTRAGVDSGAKVFGAAILRKDTLEPCMVATNTETDSPLMHGEITCIQNFYTQISAESRPKAKDTIFFATHEPCSLCTSGITWGGWDNFTYLFSYEETRDTFAIPHDIDIRAYTSSSESPIRYPTNRLASIFYSSSTSAVEQVFKVPSLCSSETATELANRPLYNKVNKFFTSQSISDLVQALPEGSEQRTILEAKVKSVKEAYNDLSRTYQEGKGDKGIPLA</sequence>
<dbReference type="STRING" id="289078.A0A2X0LCX0"/>
<dbReference type="EMBL" id="FMWP01000096">
    <property type="protein sequence ID" value="SCZ98613.1"/>
    <property type="molecule type" value="Genomic_DNA"/>
</dbReference>
<gene>
    <name evidence="2" type="ORF">BZ3500_MVSOF-1268-A1-R1_CHR3-1G05500</name>
</gene>
<reference evidence="3" key="1">
    <citation type="submission" date="2016-10" db="EMBL/GenBank/DDBJ databases">
        <authorList>
            <person name="Jeantristanb JTB J.-T."/>
            <person name="Ricardo R."/>
        </authorList>
    </citation>
    <scope>NUCLEOTIDE SEQUENCE [LARGE SCALE GENOMIC DNA]</scope>
</reference>
<dbReference type="GO" id="GO:0003824">
    <property type="term" value="F:catalytic activity"/>
    <property type="evidence" value="ECO:0007669"/>
    <property type="project" value="InterPro"/>
</dbReference>
<dbReference type="AlphaFoldDB" id="A0A2X0LCX0"/>
<proteinExistence type="predicted"/>
<dbReference type="InterPro" id="IPR002125">
    <property type="entry name" value="CMP_dCMP_dom"/>
</dbReference>
<protein>
    <submittedName>
        <fullName evidence="2">BZ3500_MvSof-1268-A1-R1_Chr3-1g05500 protein</fullName>
    </submittedName>
</protein>
<evidence type="ECO:0000313" key="3">
    <source>
        <dbReference type="Proteomes" id="UP000249723"/>
    </source>
</evidence>
<dbReference type="Proteomes" id="UP000249723">
    <property type="component" value="Unassembled WGS sequence"/>
</dbReference>
<dbReference type="Pfam" id="PF00383">
    <property type="entry name" value="dCMP_cyt_deam_1"/>
    <property type="match status" value="1"/>
</dbReference>
<dbReference type="Gene3D" id="3.40.140.10">
    <property type="entry name" value="Cytidine Deaminase, domain 2"/>
    <property type="match status" value="1"/>
</dbReference>
<feature type="domain" description="CMP/dCMP-type deaminase" evidence="1">
    <location>
        <begin position="30"/>
        <end position="109"/>
    </location>
</feature>
<evidence type="ECO:0000313" key="2">
    <source>
        <dbReference type="EMBL" id="SCZ98613.1"/>
    </source>
</evidence>
<name>A0A2X0LCX0_9BASI</name>